<dbReference type="AlphaFoldDB" id="A0AA88A557"/>
<keyword evidence="4" id="KW-1185">Reference proteome</keyword>
<feature type="compositionally biased region" description="Basic and acidic residues" evidence="1">
    <location>
        <begin position="785"/>
        <end position="800"/>
    </location>
</feature>
<comment type="caution">
    <text evidence="3">The sequence shown here is derived from an EMBL/GenBank/DDBJ whole genome shotgun (WGS) entry which is preliminary data.</text>
</comment>
<feature type="domain" description="PWWP" evidence="2">
    <location>
        <begin position="215"/>
        <end position="276"/>
    </location>
</feature>
<organism evidence="3 4">
    <name type="scientific">Ficus carica</name>
    <name type="common">Common fig</name>
    <dbReference type="NCBI Taxonomy" id="3494"/>
    <lineage>
        <taxon>Eukaryota</taxon>
        <taxon>Viridiplantae</taxon>
        <taxon>Streptophyta</taxon>
        <taxon>Embryophyta</taxon>
        <taxon>Tracheophyta</taxon>
        <taxon>Spermatophyta</taxon>
        <taxon>Magnoliopsida</taxon>
        <taxon>eudicotyledons</taxon>
        <taxon>Gunneridae</taxon>
        <taxon>Pentapetalae</taxon>
        <taxon>rosids</taxon>
        <taxon>fabids</taxon>
        <taxon>Rosales</taxon>
        <taxon>Moraceae</taxon>
        <taxon>Ficeae</taxon>
        <taxon>Ficus</taxon>
    </lineage>
</organism>
<evidence type="ECO:0000313" key="3">
    <source>
        <dbReference type="EMBL" id="GMN45890.1"/>
    </source>
</evidence>
<accession>A0AA88A557</accession>
<dbReference type="Pfam" id="PF00855">
    <property type="entry name" value="PWWP"/>
    <property type="match status" value="1"/>
</dbReference>
<feature type="compositionally biased region" description="Basic residues" evidence="1">
    <location>
        <begin position="734"/>
        <end position="744"/>
    </location>
</feature>
<feature type="region of interest" description="Disordered" evidence="1">
    <location>
        <begin position="618"/>
        <end position="666"/>
    </location>
</feature>
<proteinExistence type="predicted"/>
<protein>
    <recommendedName>
        <fullName evidence="2">PWWP domain-containing protein</fullName>
    </recommendedName>
</protein>
<gene>
    <name evidence="3" type="ORF">TIFTF001_015073</name>
</gene>
<dbReference type="SUPFAM" id="SSF63748">
    <property type="entry name" value="Tudor/PWWP/MBT"/>
    <property type="match status" value="1"/>
</dbReference>
<feature type="region of interest" description="Disordered" evidence="1">
    <location>
        <begin position="168"/>
        <end position="208"/>
    </location>
</feature>
<evidence type="ECO:0000313" key="4">
    <source>
        <dbReference type="Proteomes" id="UP001187192"/>
    </source>
</evidence>
<dbReference type="InterPro" id="IPR053063">
    <property type="entry name" value="PWWP_domain_containing_PDP"/>
</dbReference>
<dbReference type="Proteomes" id="UP001187192">
    <property type="component" value="Unassembled WGS sequence"/>
</dbReference>
<dbReference type="PANTHER" id="PTHR42851:SF8">
    <property type="entry name" value="PWWP DOMAIN-CONTAINING PROTEIN"/>
    <property type="match status" value="1"/>
</dbReference>
<feature type="compositionally biased region" description="Basic and acidic residues" evidence="1">
    <location>
        <begin position="127"/>
        <end position="154"/>
    </location>
</feature>
<name>A0AA88A557_FICCA</name>
<feature type="compositionally biased region" description="Basic and acidic residues" evidence="1">
    <location>
        <begin position="69"/>
        <end position="87"/>
    </location>
</feature>
<feature type="compositionally biased region" description="Basic residues" evidence="1">
    <location>
        <begin position="911"/>
        <end position="921"/>
    </location>
</feature>
<feature type="compositionally biased region" description="Basic and acidic residues" evidence="1">
    <location>
        <begin position="8"/>
        <end position="21"/>
    </location>
</feature>
<dbReference type="PANTHER" id="PTHR42851">
    <property type="entry name" value="ALDOLASE-RELATED"/>
    <property type="match status" value="1"/>
</dbReference>
<evidence type="ECO:0000259" key="2">
    <source>
        <dbReference type="PROSITE" id="PS50812"/>
    </source>
</evidence>
<feature type="region of interest" description="Disordered" evidence="1">
    <location>
        <begin position="69"/>
        <end position="154"/>
    </location>
</feature>
<dbReference type="CDD" id="cd05162">
    <property type="entry name" value="PWWP"/>
    <property type="match status" value="1"/>
</dbReference>
<dbReference type="InterPro" id="IPR000313">
    <property type="entry name" value="PWWP_dom"/>
</dbReference>
<dbReference type="PROSITE" id="PS50812">
    <property type="entry name" value="PWWP"/>
    <property type="match status" value="1"/>
</dbReference>
<feature type="compositionally biased region" description="Basic and acidic residues" evidence="1">
    <location>
        <begin position="397"/>
        <end position="409"/>
    </location>
</feature>
<feature type="compositionally biased region" description="Polar residues" evidence="1">
    <location>
        <begin position="624"/>
        <end position="634"/>
    </location>
</feature>
<reference evidence="3" key="1">
    <citation type="submission" date="2023-07" db="EMBL/GenBank/DDBJ databases">
        <title>draft genome sequence of fig (Ficus carica).</title>
        <authorList>
            <person name="Takahashi T."/>
            <person name="Nishimura K."/>
        </authorList>
    </citation>
    <scope>NUCLEOTIDE SEQUENCE</scope>
</reference>
<feature type="compositionally biased region" description="Polar residues" evidence="1">
    <location>
        <begin position="754"/>
        <end position="770"/>
    </location>
</feature>
<feature type="region of interest" description="Disordered" evidence="1">
    <location>
        <begin position="1"/>
        <end position="46"/>
    </location>
</feature>
<feature type="region of interest" description="Disordered" evidence="1">
    <location>
        <begin position="732"/>
        <end position="802"/>
    </location>
</feature>
<sequence length="1110" mass="121566">MENPKTPETLEAKNPDEKTPKEASGSSGVGENFSGLAPVSGISIEGNDKTVAAAEMEEVEKRTEVCEVEKGGLVKNDGFERVKEGKLESNMSPNDEEEENEAELGSVQSQSDGDLVDLGSNGNGGVEVKDLVQDEGTNEDKESDSNGIDSSREIEVSTEGISLFVEISGSPSRHTDKDVDEGNIFPLTDSKGSLKEEEDEVQGKEVDNRESEFSVGDIVWIQTKNQTWWPGKIHNPVDAPKYATRSGPGYHLLVGYYGISHFAWCCPSQLRPFHENFEQMSGKNGARIFLGAVEKAVDEFGRHVKLEMTCSCAPLHDQLSAGTASVGGGVLKPESQSGRLGEFSVTSFKPETFLERLKYAAEVVSMPHMLDFTVTRNRLSAFYRSIGHRQLPVHVLAERNETEEDKTNAAKEGFVSSESKKGKGFVSSESKKRKMKRDSEPEVEDDSDKVENVSQEKAGVENIAHEKVGVENIAHEKEGVVDKGFNLRERKKSRYLSYPYTNWEQKGAAGTEDPKDLKVTPEASIVAGQSNTLPLNSKCSGEKFWRKWYKRFTGGSHIPTGSELTNAASAELLCELRSAAVDCLHPKGNDNFNPVCWFLSRYRISLFHEESVENEVNGAEACRSGNNSQENSQAFLDKPKRKRTKKKENLPQGKDTIHSPNPIGSTATGVQGVNEIFDPSMGQDSVIIKKINQPNSARSKTKPLSVLSDVSISIATNGLSVRDALEIGPALKSNKAKQRKKKKGEKMNGDKSLTKQTTAIPDLNGSSAASSLLVDDPQAMNHVPSEVKTKRPKEMEKEAGLEESNANITAGLLDIRGNNAKPGTLFVDLRVPDGASVCKNNNYTTGLQFANDRLTIGLQLGEGEPRRKKRKRKEKAAPKNIPDLNGASAESNSVGKEMEEPNNGLTPPVKPKQKRGRKKRQYAALKYPRNISISWRPDMNPSYSRKETNGETMGTALLLSFAPGVPMPSRDDLVSMFCKFGPLKESETRFLKDPESAQIVFMRDADATEALKSIERNNLFGAALVNYRLHHLPAVSRAPETNRNSIATPSSSTQALSVAPPLDVIKHNLQMMTTMLEKSGDNLSPETRAKLESEIKGLLSKVSSMTGSCS</sequence>
<dbReference type="Gene3D" id="2.30.30.140">
    <property type="match status" value="1"/>
</dbReference>
<feature type="region of interest" description="Disordered" evidence="1">
    <location>
        <begin position="860"/>
        <end position="921"/>
    </location>
</feature>
<dbReference type="EMBL" id="BTGU01000021">
    <property type="protein sequence ID" value="GMN45890.1"/>
    <property type="molecule type" value="Genomic_DNA"/>
</dbReference>
<evidence type="ECO:0000256" key="1">
    <source>
        <dbReference type="SAM" id="MobiDB-lite"/>
    </source>
</evidence>
<feature type="region of interest" description="Disordered" evidence="1">
    <location>
        <begin position="397"/>
        <end position="456"/>
    </location>
</feature>